<name>A0A0G2DZK6_9PEZI</name>
<dbReference type="InterPro" id="IPR018170">
    <property type="entry name" value="Aldo/ket_reductase_CS"/>
</dbReference>
<evidence type="ECO:0000259" key="2">
    <source>
        <dbReference type="Pfam" id="PF00248"/>
    </source>
</evidence>
<dbReference type="PANTHER" id="PTHR43364">
    <property type="entry name" value="NADH-SPECIFIC METHYLGLYOXAL REDUCTASE-RELATED"/>
    <property type="match status" value="1"/>
</dbReference>
<evidence type="ECO:0000256" key="1">
    <source>
        <dbReference type="ARBA" id="ARBA00023002"/>
    </source>
</evidence>
<sequence>MSKTAHPEIIFGGASIGSAYTTPEAVTGLLHSLKTLGIRRIDTAARYPPTNPGASEKLLGEAGAVRDGFTIDSKILSSGDGKGTLTPLAIDKSVYESNSRLKMHETTGAHLNVLYCHMPDPQTPLEEQADGLHAMHKMGVYEQLGVSNFSAEMLTEFIAICERKGYTPPTVYQGQYNLMCRGVEDTLFPTLRKHGVTFNAFSPLAGGFLTGRLSANETQGTRFADGNVMGQSYKAQYDKKEMHDAIDRLNTIIDARGISKIEASLRWIFYHSALGEQDGVILGASKPEQIVGNVEAVQKGPLSDEVVSAMDAIWHSVSGKAE</sequence>
<proteinExistence type="predicted"/>
<keyword evidence="1" id="KW-0560">Oxidoreductase</keyword>
<dbReference type="AlphaFoldDB" id="A0A0G2DZK6"/>
<organism evidence="3 4">
    <name type="scientific">Diplodia seriata</name>
    <dbReference type="NCBI Taxonomy" id="420778"/>
    <lineage>
        <taxon>Eukaryota</taxon>
        <taxon>Fungi</taxon>
        <taxon>Dikarya</taxon>
        <taxon>Ascomycota</taxon>
        <taxon>Pezizomycotina</taxon>
        <taxon>Dothideomycetes</taxon>
        <taxon>Dothideomycetes incertae sedis</taxon>
        <taxon>Botryosphaeriales</taxon>
        <taxon>Botryosphaeriaceae</taxon>
        <taxon>Diplodia</taxon>
    </lineage>
</organism>
<dbReference type="InterPro" id="IPR023210">
    <property type="entry name" value="NADP_OxRdtase_dom"/>
</dbReference>
<dbReference type="Proteomes" id="UP000034182">
    <property type="component" value="Unassembled WGS sequence"/>
</dbReference>
<reference evidence="3 4" key="1">
    <citation type="submission" date="2015-03" db="EMBL/GenBank/DDBJ databases">
        <authorList>
            <person name="Morales-Cruz A."/>
            <person name="Amrine K.C."/>
            <person name="Cantu D."/>
        </authorList>
    </citation>
    <scope>NUCLEOTIDE SEQUENCE [LARGE SCALE GENOMIC DNA]</scope>
    <source>
        <strain evidence="3">DS831</strain>
    </source>
</reference>
<evidence type="ECO:0000313" key="4">
    <source>
        <dbReference type="Proteomes" id="UP000034182"/>
    </source>
</evidence>
<dbReference type="GO" id="GO:0016491">
    <property type="term" value="F:oxidoreductase activity"/>
    <property type="evidence" value="ECO:0007669"/>
    <property type="project" value="UniProtKB-KW"/>
</dbReference>
<protein>
    <submittedName>
        <fullName evidence="3">Putative aldo keto</fullName>
    </submittedName>
</protein>
<dbReference type="Pfam" id="PF00248">
    <property type="entry name" value="Aldo_ket_red"/>
    <property type="match status" value="1"/>
</dbReference>
<dbReference type="SUPFAM" id="SSF51430">
    <property type="entry name" value="NAD(P)-linked oxidoreductase"/>
    <property type="match status" value="1"/>
</dbReference>
<reference evidence="3 4" key="2">
    <citation type="submission" date="2015-05" db="EMBL/GenBank/DDBJ databases">
        <title>Distinctive expansion of gene families associated with plant cell wall degradation and secondary metabolism in the genomes of grapevine trunk pathogens.</title>
        <authorList>
            <person name="Lawrence D.P."/>
            <person name="Travadon R."/>
            <person name="Rolshausen P.E."/>
            <person name="Baumgartner K."/>
        </authorList>
    </citation>
    <scope>NUCLEOTIDE SEQUENCE [LARGE SCALE GENOMIC DNA]</scope>
    <source>
        <strain evidence="3">DS831</strain>
    </source>
</reference>
<gene>
    <name evidence="3" type="ORF">UCDDS831_g07368</name>
</gene>
<feature type="domain" description="NADP-dependent oxidoreductase" evidence="2">
    <location>
        <begin position="8"/>
        <end position="314"/>
    </location>
</feature>
<dbReference type="CDD" id="cd19075">
    <property type="entry name" value="AKR_AKR7A1-5"/>
    <property type="match status" value="1"/>
</dbReference>
<comment type="caution">
    <text evidence="3">The sequence shown here is derived from an EMBL/GenBank/DDBJ whole genome shotgun (WGS) entry which is preliminary data.</text>
</comment>
<dbReference type="Gene3D" id="3.20.20.100">
    <property type="entry name" value="NADP-dependent oxidoreductase domain"/>
    <property type="match status" value="1"/>
</dbReference>
<dbReference type="InterPro" id="IPR050523">
    <property type="entry name" value="AKR_Detox_Biosynth"/>
</dbReference>
<dbReference type="InterPro" id="IPR036812">
    <property type="entry name" value="NAD(P)_OxRdtase_dom_sf"/>
</dbReference>
<accession>A0A0G2DZK6</accession>
<dbReference type="EMBL" id="LAQI01000177">
    <property type="protein sequence ID" value="KKY15984.1"/>
    <property type="molecule type" value="Genomic_DNA"/>
</dbReference>
<evidence type="ECO:0000313" key="3">
    <source>
        <dbReference type="EMBL" id="KKY15984.1"/>
    </source>
</evidence>
<dbReference type="PROSITE" id="PS00062">
    <property type="entry name" value="ALDOKETO_REDUCTASE_2"/>
    <property type="match status" value="1"/>
</dbReference>
<dbReference type="PANTHER" id="PTHR43364:SF4">
    <property type="entry name" value="NAD(P)-LINKED OXIDOREDUCTASE SUPERFAMILY PROTEIN"/>
    <property type="match status" value="1"/>
</dbReference>